<name>A0A1H6J5U4_9ACTN</name>
<sequence>MPPMIHKVRQWDYLAAQRVDYFVSNSDFVGKRIKKFYRRESVTIHPGTQVSAKEVREPEGYYLVVSRFVQYKRVDLAIKACSELGRKLIVIGSGGEKEQELRTLAGPTVSFIGRVSDEEMLSYYLGADAFLFPGVEDYGLTPVEAMSAGVPVLAFGKGGALETVSSDKTGLFFNEQTVESLIDCIKRFENEGVAYSRHQISEYSRLFSSEVFREKMLNYIEQCILCE</sequence>
<keyword evidence="2" id="KW-0808">Transferase</keyword>
<dbReference type="PANTHER" id="PTHR45947:SF3">
    <property type="entry name" value="SULFOQUINOVOSYL TRANSFERASE SQD2"/>
    <property type="match status" value="1"/>
</dbReference>
<dbReference type="GO" id="GO:0016740">
    <property type="term" value="F:transferase activity"/>
    <property type="evidence" value="ECO:0007669"/>
    <property type="project" value="UniProtKB-KW"/>
</dbReference>
<evidence type="ECO:0000259" key="1">
    <source>
        <dbReference type="Pfam" id="PF00534"/>
    </source>
</evidence>
<dbReference type="SUPFAM" id="SSF53756">
    <property type="entry name" value="UDP-Glycosyltransferase/glycogen phosphorylase"/>
    <property type="match status" value="1"/>
</dbReference>
<keyword evidence="3" id="KW-1185">Reference proteome</keyword>
<gene>
    <name evidence="2" type="ORF">SAMN05216447_105124</name>
</gene>
<protein>
    <submittedName>
        <fullName evidence="2">Glycosyl transferases group 1</fullName>
    </submittedName>
</protein>
<feature type="domain" description="Glycosyl transferase family 1" evidence="1">
    <location>
        <begin position="54"/>
        <end position="205"/>
    </location>
</feature>
<accession>A0A1H6J5U4</accession>
<dbReference type="EMBL" id="FNWT01000005">
    <property type="protein sequence ID" value="SEH55656.1"/>
    <property type="molecule type" value="Genomic_DNA"/>
</dbReference>
<organism evidence="2 3">
    <name type="scientific">Parafannyhessea umbonata</name>
    <dbReference type="NCBI Taxonomy" id="604330"/>
    <lineage>
        <taxon>Bacteria</taxon>
        <taxon>Bacillati</taxon>
        <taxon>Actinomycetota</taxon>
        <taxon>Coriobacteriia</taxon>
        <taxon>Coriobacteriales</taxon>
        <taxon>Atopobiaceae</taxon>
        <taxon>Parafannyhessea</taxon>
    </lineage>
</organism>
<dbReference type="Pfam" id="PF00534">
    <property type="entry name" value="Glycos_transf_1"/>
    <property type="match status" value="1"/>
</dbReference>
<dbReference type="PANTHER" id="PTHR45947">
    <property type="entry name" value="SULFOQUINOVOSYL TRANSFERASE SQD2"/>
    <property type="match status" value="1"/>
</dbReference>
<dbReference type="Proteomes" id="UP000199135">
    <property type="component" value="Unassembled WGS sequence"/>
</dbReference>
<proteinExistence type="predicted"/>
<reference evidence="2 3" key="1">
    <citation type="submission" date="2016-10" db="EMBL/GenBank/DDBJ databases">
        <authorList>
            <person name="Varghese N."/>
            <person name="Submissions S."/>
        </authorList>
    </citation>
    <scope>NUCLEOTIDE SEQUENCE [LARGE SCALE GENOMIC DNA]</scope>
    <source>
        <strain evidence="2 3">WCP15</strain>
    </source>
</reference>
<comment type="caution">
    <text evidence="2">The sequence shown here is derived from an EMBL/GenBank/DDBJ whole genome shotgun (WGS) entry which is preliminary data.</text>
</comment>
<dbReference type="InterPro" id="IPR001296">
    <property type="entry name" value="Glyco_trans_1"/>
</dbReference>
<dbReference type="Gene3D" id="3.40.50.2000">
    <property type="entry name" value="Glycogen Phosphorylase B"/>
    <property type="match status" value="1"/>
</dbReference>
<evidence type="ECO:0000313" key="2">
    <source>
        <dbReference type="EMBL" id="SEH55656.1"/>
    </source>
</evidence>
<evidence type="ECO:0000313" key="3">
    <source>
        <dbReference type="Proteomes" id="UP000199135"/>
    </source>
</evidence>
<dbReference type="InterPro" id="IPR050194">
    <property type="entry name" value="Glycosyltransferase_grp1"/>
</dbReference>